<feature type="region of interest" description="Disordered" evidence="2">
    <location>
        <begin position="439"/>
        <end position="464"/>
    </location>
</feature>
<evidence type="ECO:0000256" key="2">
    <source>
        <dbReference type="SAM" id="MobiDB-lite"/>
    </source>
</evidence>
<dbReference type="AlphaFoldDB" id="A0A364NBF9"/>
<keyword evidence="4" id="KW-1185">Reference proteome</keyword>
<protein>
    <submittedName>
        <fullName evidence="3">Uncharacterized protein</fullName>
    </submittedName>
</protein>
<reference evidence="4" key="1">
    <citation type="submission" date="2018-05" db="EMBL/GenBank/DDBJ databases">
        <title>Draft genome sequence of Stemphylium lycopersici strain CIDEFI 213.</title>
        <authorList>
            <person name="Medina R."/>
            <person name="Franco M.E.E."/>
            <person name="Lucentini C.G."/>
            <person name="Saparrat M.C.N."/>
            <person name="Balatti P.A."/>
        </authorList>
    </citation>
    <scope>NUCLEOTIDE SEQUENCE [LARGE SCALE GENOMIC DNA]</scope>
    <source>
        <strain evidence="4">CIDEFI 213</strain>
    </source>
</reference>
<proteinExistence type="predicted"/>
<evidence type="ECO:0000256" key="1">
    <source>
        <dbReference type="SAM" id="Coils"/>
    </source>
</evidence>
<feature type="region of interest" description="Disordered" evidence="2">
    <location>
        <begin position="1"/>
        <end position="104"/>
    </location>
</feature>
<keyword evidence="1" id="KW-0175">Coiled coil</keyword>
<evidence type="ECO:0000313" key="4">
    <source>
        <dbReference type="Proteomes" id="UP000249619"/>
    </source>
</evidence>
<dbReference type="Proteomes" id="UP000249619">
    <property type="component" value="Unassembled WGS sequence"/>
</dbReference>
<comment type="caution">
    <text evidence="3">The sequence shown here is derived from an EMBL/GenBank/DDBJ whole genome shotgun (WGS) entry which is preliminary data.</text>
</comment>
<feature type="region of interest" description="Disordered" evidence="2">
    <location>
        <begin position="388"/>
        <end position="412"/>
    </location>
</feature>
<organism evidence="3 4">
    <name type="scientific">Stemphylium lycopersici</name>
    <name type="common">Tomato gray leaf spot disease fungus</name>
    <name type="synonym">Thyrospora lycopersici</name>
    <dbReference type="NCBI Taxonomy" id="183478"/>
    <lineage>
        <taxon>Eukaryota</taxon>
        <taxon>Fungi</taxon>
        <taxon>Dikarya</taxon>
        <taxon>Ascomycota</taxon>
        <taxon>Pezizomycotina</taxon>
        <taxon>Dothideomycetes</taxon>
        <taxon>Pleosporomycetidae</taxon>
        <taxon>Pleosporales</taxon>
        <taxon>Pleosporineae</taxon>
        <taxon>Pleosporaceae</taxon>
        <taxon>Stemphylium</taxon>
    </lineage>
</organism>
<gene>
    <name evidence="3" type="ORF">DDE83_002159</name>
</gene>
<feature type="coiled-coil region" evidence="1">
    <location>
        <begin position="189"/>
        <end position="219"/>
    </location>
</feature>
<name>A0A364NBF9_STELY</name>
<feature type="compositionally biased region" description="Polar residues" evidence="2">
    <location>
        <begin position="47"/>
        <end position="60"/>
    </location>
</feature>
<sequence>MAHLPPLHNDTAHDSDDVINVNPAPERAGSGSSYYPGGKNAFDTPSKPDTPTSLACTTAGATLPPTPSFAIDSKSVPWNLERRADVSSDDANDEDVARPKSKRPCGMMGSMLDMYFDEASRPLREKQNQQGKKLDECVSTLADLSTRVTAAEKRSSDVHHRCVRMGTTTDKIAQIQHDCVSKKTGIEVVRHVEEQKDSLETLKREHQNLVTTVNEHKARLGGLVKKRVTKIAVQRLTTVDNTELKTSITYLSSKLEVTEKAAKALLHKAKSLETAGAGGLKDIITPMQTEVDALRKHVTSLQALRAKEEDSPAESRKLTNKRRLKLFGLTQEGLQTLERSHEQLSSTFHDLETKTGLSIASFESKGHLDMQSLGARVENTDARNKMEALSKNQAEDDRTTKEQERKQAEDKKQLRGKLDWINKHLQTLAQQLLAVESNASAPSPATGPRLATPKAEQPRNSHAETCKPEAYERLNQRVDSFWNLFSASKDSSESRFDQVERISREQAQRVIQLKRVSHHHSHRIANLRTDMSNRFDTAISQPEEGLQRHSRACVDDLAKVRTKTEEQITAIELCQPRS</sequence>
<accession>A0A364NBF9</accession>
<evidence type="ECO:0000313" key="3">
    <source>
        <dbReference type="EMBL" id="RAR14391.1"/>
    </source>
</evidence>
<dbReference type="EMBL" id="QGDH01000022">
    <property type="protein sequence ID" value="RAR14391.1"/>
    <property type="molecule type" value="Genomic_DNA"/>
</dbReference>